<reference evidence="1 2" key="1">
    <citation type="submission" date="2017-08" db="EMBL/GenBank/DDBJ databases">
        <title>Infants hospitalized years apart are colonized by the same room-sourced microbial strains.</title>
        <authorList>
            <person name="Brooks B."/>
            <person name="Olm M.R."/>
            <person name="Firek B.A."/>
            <person name="Baker R."/>
            <person name="Thomas B.C."/>
            <person name="Morowitz M.J."/>
            <person name="Banfield J.F."/>
        </authorList>
    </citation>
    <scope>NUCLEOTIDE SEQUENCE [LARGE SCALE GENOMIC DNA]</scope>
    <source>
        <strain evidence="1">S2_003_000_R2_14</strain>
    </source>
</reference>
<dbReference type="InterPro" id="IPR013783">
    <property type="entry name" value="Ig-like_fold"/>
</dbReference>
<evidence type="ECO:0000313" key="1">
    <source>
        <dbReference type="EMBL" id="PZR18743.1"/>
    </source>
</evidence>
<dbReference type="AlphaFoldDB" id="A0A2W5TZS4"/>
<proteinExistence type="predicted"/>
<dbReference type="Gene3D" id="2.120.10.80">
    <property type="entry name" value="Kelch-type beta propeller"/>
    <property type="match status" value="1"/>
</dbReference>
<organism evidence="1 2">
    <name type="scientific">Archangium gephyra</name>
    <dbReference type="NCBI Taxonomy" id="48"/>
    <lineage>
        <taxon>Bacteria</taxon>
        <taxon>Pseudomonadati</taxon>
        <taxon>Myxococcota</taxon>
        <taxon>Myxococcia</taxon>
        <taxon>Myxococcales</taxon>
        <taxon>Cystobacterineae</taxon>
        <taxon>Archangiaceae</taxon>
        <taxon>Archangium</taxon>
    </lineage>
</organism>
<evidence type="ECO:0008006" key="3">
    <source>
        <dbReference type="Google" id="ProtNLM"/>
    </source>
</evidence>
<dbReference type="InterPro" id="IPR011043">
    <property type="entry name" value="Gal_Oxase/kelch_b-propeller"/>
</dbReference>
<dbReference type="PROSITE" id="PS51257">
    <property type="entry name" value="PROKAR_LIPOPROTEIN"/>
    <property type="match status" value="1"/>
</dbReference>
<comment type="caution">
    <text evidence="1">The sequence shown here is derived from an EMBL/GenBank/DDBJ whole genome shotgun (WGS) entry which is preliminary data.</text>
</comment>
<dbReference type="SUPFAM" id="SSF50965">
    <property type="entry name" value="Galactose oxidase, central domain"/>
    <property type="match status" value="1"/>
</dbReference>
<sequence length="473" mass="50579">MFRIVVFVFVVVLAGCNGCPGALTNTQVDPVRFSTEPLRFPDTAVGAETVLQLELTNPSRVRQTVTIAVDAPFFVPPSYEVPAGGTEALSITFRPEGPGEASAVLQVDEGEVAVSGLGLPPPMCAGAACRIGRFDVTTMQCTTDLAPDGVGCTDGCVEAGQCASGACVGTTALCDDADVCTVDACGDQGCVHVPRECPASSDPCQVPSCNSQDGCTTRDADDGTVCGAESCIADEVRVCISGQCVARPRPETARCSKTWVPLVIPASWDSKLAWDAVNQRIITSVGGLTWSWDGSSWAQQFPPSTLPAGAYEVAVDSWRKRVVAWSGSDTYEWDGTTWLHRGSEPEPRTAPALAYDAKRRRTVRFGGGGLNGHGNDTWEWDGARWEKRLPTHVPPGRAYASMAWDPVREKVVLVGGADTNFARLSDTWEWDGNDWRLVPVNTPPDRAFRGHAHLEPAAPLVDAGGRRVRHRHA</sequence>
<dbReference type="Proteomes" id="UP000249061">
    <property type="component" value="Unassembled WGS sequence"/>
</dbReference>
<accession>A0A2W5TZS4</accession>
<dbReference type="InterPro" id="IPR015915">
    <property type="entry name" value="Kelch-typ_b-propeller"/>
</dbReference>
<protein>
    <recommendedName>
        <fullName evidence="3">Abnormal spindle-like microcephaly-associated protein ASH domain-containing protein</fullName>
    </recommendedName>
</protein>
<gene>
    <name evidence="1" type="ORF">DI536_02365</name>
</gene>
<evidence type="ECO:0000313" key="2">
    <source>
        <dbReference type="Proteomes" id="UP000249061"/>
    </source>
</evidence>
<dbReference type="EMBL" id="QFQP01000001">
    <property type="protein sequence ID" value="PZR18743.1"/>
    <property type="molecule type" value="Genomic_DNA"/>
</dbReference>
<name>A0A2W5TZS4_9BACT</name>
<dbReference type="Gene3D" id="2.60.40.10">
    <property type="entry name" value="Immunoglobulins"/>
    <property type="match status" value="1"/>
</dbReference>